<dbReference type="InterPro" id="IPR003111">
    <property type="entry name" value="Lon_prtase_N"/>
</dbReference>
<organism evidence="2 3">
    <name type="scientific">Candidatus Phytoplasma australasiaticum subsp. australasiaticum</name>
    <dbReference type="NCBI Taxonomy" id="2832407"/>
    <lineage>
        <taxon>Bacteria</taxon>
        <taxon>Bacillati</taxon>
        <taxon>Mycoplasmatota</taxon>
        <taxon>Mollicutes</taxon>
        <taxon>Acholeplasmatales</taxon>
        <taxon>Acholeplasmataceae</taxon>
        <taxon>Candidatus Phytoplasma</taxon>
        <taxon>16SrII (Peanut WB group)</taxon>
        <taxon>Candidatus Phytoplasma australasiaticum</taxon>
    </lineage>
</organism>
<dbReference type="GO" id="GO:0005524">
    <property type="term" value="F:ATP binding"/>
    <property type="evidence" value="ECO:0007669"/>
    <property type="project" value="InterPro"/>
</dbReference>
<dbReference type="EMBL" id="JAOSIW010000023">
    <property type="protein sequence ID" value="MDO8054700.1"/>
    <property type="molecule type" value="Genomic_DNA"/>
</dbReference>
<accession>A0AAP4X8N4</accession>
<dbReference type="InterPro" id="IPR027065">
    <property type="entry name" value="Lon_Prtase"/>
</dbReference>
<dbReference type="SUPFAM" id="SSF88697">
    <property type="entry name" value="PUA domain-like"/>
    <property type="match status" value="1"/>
</dbReference>
<dbReference type="Gene3D" id="1.20.58.1480">
    <property type="match status" value="1"/>
</dbReference>
<evidence type="ECO:0000313" key="3">
    <source>
        <dbReference type="Proteomes" id="UP001170651"/>
    </source>
</evidence>
<feature type="domain" description="Lon N-terminal" evidence="1">
    <location>
        <begin position="28"/>
        <end position="225"/>
    </location>
</feature>
<dbReference type="PROSITE" id="PS51787">
    <property type="entry name" value="LON_N"/>
    <property type="match status" value="1"/>
</dbReference>
<dbReference type="GO" id="GO:0004252">
    <property type="term" value="F:serine-type endopeptidase activity"/>
    <property type="evidence" value="ECO:0007669"/>
    <property type="project" value="InterPro"/>
</dbReference>
<dbReference type="InterPro" id="IPR046336">
    <property type="entry name" value="Lon_prtase_N_sf"/>
</dbReference>
<gene>
    <name evidence="2" type="ORF">OC696_02365</name>
</gene>
<dbReference type="PANTHER" id="PTHR10046">
    <property type="entry name" value="ATP DEPENDENT LON PROTEASE FAMILY MEMBER"/>
    <property type="match status" value="1"/>
</dbReference>
<evidence type="ECO:0000259" key="1">
    <source>
        <dbReference type="PROSITE" id="PS51787"/>
    </source>
</evidence>
<comment type="caution">
    <text evidence="2">The sequence shown here is derived from an EMBL/GenBank/DDBJ whole genome shotgun (WGS) entry which is preliminary data.</text>
</comment>
<name>A0AAP4X8N4_9MOLU</name>
<proteinExistence type="predicted"/>
<dbReference type="GO" id="GO:0004176">
    <property type="term" value="F:ATP-dependent peptidase activity"/>
    <property type="evidence" value="ECO:0007669"/>
    <property type="project" value="InterPro"/>
</dbReference>
<dbReference type="InterPro" id="IPR015947">
    <property type="entry name" value="PUA-like_sf"/>
</dbReference>
<keyword evidence="3" id="KW-1185">Reference proteome</keyword>
<dbReference type="Pfam" id="PF02190">
    <property type="entry name" value="LON_substr_bdg"/>
    <property type="match status" value="1"/>
</dbReference>
<dbReference type="SMART" id="SM00464">
    <property type="entry name" value="LON"/>
    <property type="match status" value="1"/>
</dbReference>
<sequence>MNKKIKLTQIEDDHKFEYIDGVEVPFELPAIIVRDVIPIPNNDFRIEIGRDFSINALKYAEKTKFPYVVILPQKIFALEDPEIVDIAEYGVLARIVASVKILNSSIYKVKFRLLKRIKTTFISKKDNFFNVKYIPVATELSDDIKKEEALIKLVMEQITSNTSQFLFISENNLLEQIQSGIDTEKIADLITFALKIDEKEKYKYLQEKNLNNRLFYILQDIHKKIDIIELENKINEEVKRSIDENQKEFYLREKIRAIQNELGDRAKKEEEIETLRSQIKNSKMPVNIKEKALQEKLLTLKKLD</sequence>
<dbReference type="Gene3D" id="2.30.130.40">
    <property type="entry name" value="LON domain-like"/>
    <property type="match status" value="1"/>
</dbReference>
<protein>
    <submittedName>
        <fullName evidence="2">LON peptidase substrate-binding domain-containing protein</fullName>
    </submittedName>
</protein>
<dbReference type="Proteomes" id="UP001170651">
    <property type="component" value="Unassembled WGS sequence"/>
</dbReference>
<dbReference type="GO" id="GO:0030163">
    <property type="term" value="P:protein catabolic process"/>
    <property type="evidence" value="ECO:0007669"/>
    <property type="project" value="InterPro"/>
</dbReference>
<reference evidence="2 3" key="1">
    <citation type="journal article" date="2023" name="Int. J. Syst. Evol. Microbiol.">
        <title>The observation of taxonomic boundaries for the 16SrII and 16SrXXV phytoplasmas using genome-based delimitation.</title>
        <authorList>
            <person name="Rodrigues Jardim B."/>
            <person name="Tran-Nguyen L.T.T."/>
            <person name="Gambley C."/>
            <person name="Al-Sadi A.M."/>
            <person name="Al-Subhi A.M."/>
            <person name="Foissac X."/>
            <person name="Salar P."/>
            <person name="Cai H."/>
            <person name="Yang J.Y."/>
            <person name="Davis R."/>
            <person name="Jones L."/>
            <person name="Rodoni B."/>
            <person name="Constable F.E."/>
        </authorList>
    </citation>
    <scope>NUCLEOTIDE SEQUENCE [LARGE SCALE GENOMIC DNA]</scope>
    <source>
        <strain evidence="2">BAWM-OMN-P26</strain>
    </source>
</reference>
<dbReference type="AlphaFoldDB" id="A0AAP4X8N4"/>
<evidence type="ECO:0000313" key="2">
    <source>
        <dbReference type="EMBL" id="MDO8054700.1"/>
    </source>
</evidence>
<dbReference type="RefSeq" id="WP_304516102.1">
    <property type="nucleotide sequence ID" value="NZ_JAOSIW010000023.1"/>
</dbReference>